<dbReference type="EMBL" id="FPBK01000021">
    <property type="protein sequence ID" value="SFU75842.1"/>
    <property type="molecule type" value="Genomic_DNA"/>
</dbReference>
<sequence>MSASEVLHTNLLAVDTQIYTKLSLKITSMRPLKEGTEYEACEFVLNGLKIHSRSAKITPTKLGQFVTFWKRNEQGATTPYSNDEFFDFLVVNTRLGDRLGQFVFPKSVLIAQGYITSAMKPGKRGFRVYPAWDTAVNKQAVKTQQWQLQYFYEVCPQLDLNVVRTLYTLE</sequence>
<dbReference type="InterPro" id="IPR011235">
    <property type="entry name" value="MepB-like"/>
</dbReference>
<dbReference type="Pfam" id="PF08877">
    <property type="entry name" value="MepB-like"/>
    <property type="match status" value="1"/>
</dbReference>
<organism evidence="1 2">
    <name type="scientific">Pustulibacterium marinum</name>
    <dbReference type="NCBI Taxonomy" id="1224947"/>
    <lineage>
        <taxon>Bacteria</taxon>
        <taxon>Pseudomonadati</taxon>
        <taxon>Bacteroidota</taxon>
        <taxon>Flavobacteriia</taxon>
        <taxon>Flavobacteriales</taxon>
        <taxon>Flavobacteriaceae</taxon>
        <taxon>Pustulibacterium</taxon>
    </lineage>
</organism>
<accession>A0A1I7ISH3</accession>
<evidence type="ECO:0000313" key="1">
    <source>
        <dbReference type="EMBL" id="SFU75842.1"/>
    </source>
</evidence>
<dbReference type="RefSeq" id="WP_093026472.1">
    <property type="nucleotide sequence ID" value="NZ_FPBK01000021.1"/>
</dbReference>
<keyword evidence="2" id="KW-1185">Reference proteome</keyword>
<evidence type="ECO:0000313" key="2">
    <source>
        <dbReference type="Proteomes" id="UP000199138"/>
    </source>
</evidence>
<name>A0A1I7ISH3_9FLAO</name>
<dbReference type="OrthoDB" id="4954833at2"/>
<dbReference type="AlphaFoldDB" id="A0A1I7ISH3"/>
<proteinExistence type="predicted"/>
<gene>
    <name evidence="1" type="ORF">SAMN05216480_1212</name>
</gene>
<dbReference type="Gene3D" id="3.40.1350.140">
    <property type="entry name" value="MepB-like"/>
    <property type="match status" value="1"/>
</dbReference>
<dbReference type="Proteomes" id="UP000199138">
    <property type="component" value="Unassembled WGS sequence"/>
</dbReference>
<evidence type="ECO:0008006" key="3">
    <source>
        <dbReference type="Google" id="ProtNLM"/>
    </source>
</evidence>
<dbReference type="InterPro" id="IPR038231">
    <property type="entry name" value="MepB-like_sf"/>
</dbReference>
<reference evidence="1 2" key="1">
    <citation type="submission" date="2016-10" db="EMBL/GenBank/DDBJ databases">
        <authorList>
            <person name="de Groot N.N."/>
        </authorList>
    </citation>
    <scope>NUCLEOTIDE SEQUENCE [LARGE SCALE GENOMIC DNA]</scope>
    <source>
        <strain evidence="1 2">CGMCC 1.12333</strain>
    </source>
</reference>
<dbReference type="STRING" id="1224947.SAMN05216480_1212"/>
<protein>
    <recommendedName>
        <fullName evidence="3">MepB protein</fullName>
    </recommendedName>
</protein>
<dbReference type="PIRSF" id="PIRSF032285">
    <property type="entry name" value="UCP032285"/>
    <property type="match status" value="1"/>
</dbReference>